<evidence type="ECO:0000313" key="2">
    <source>
        <dbReference type="Proteomes" id="UP001060085"/>
    </source>
</evidence>
<evidence type="ECO:0000313" key="1">
    <source>
        <dbReference type="EMBL" id="KAI5667790.1"/>
    </source>
</evidence>
<dbReference type="Proteomes" id="UP001060085">
    <property type="component" value="Linkage Group LG04"/>
</dbReference>
<protein>
    <submittedName>
        <fullName evidence="1">Uncharacterized protein</fullName>
    </submittedName>
</protein>
<keyword evidence="2" id="KW-1185">Reference proteome</keyword>
<gene>
    <name evidence="1" type="ORF">M9H77_17643</name>
</gene>
<organism evidence="1 2">
    <name type="scientific">Catharanthus roseus</name>
    <name type="common">Madagascar periwinkle</name>
    <name type="synonym">Vinca rosea</name>
    <dbReference type="NCBI Taxonomy" id="4058"/>
    <lineage>
        <taxon>Eukaryota</taxon>
        <taxon>Viridiplantae</taxon>
        <taxon>Streptophyta</taxon>
        <taxon>Embryophyta</taxon>
        <taxon>Tracheophyta</taxon>
        <taxon>Spermatophyta</taxon>
        <taxon>Magnoliopsida</taxon>
        <taxon>eudicotyledons</taxon>
        <taxon>Gunneridae</taxon>
        <taxon>Pentapetalae</taxon>
        <taxon>asterids</taxon>
        <taxon>lamiids</taxon>
        <taxon>Gentianales</taxon>
        <taxon>Apocynaceae</taxon>
        <taxon>Rauvolfioideae</taxon>
        <taxon>Vinceae</taxon>
        <taxon>Catharanthinae</taxon>
        <taxon>Catharanthus</taxon>
    </lineage>
</organism>
<comment type="caution">
    <text evidence="1">The sequence shown here is derived from an EMBL/GenBank/DDBJ whole genome shotgun (WGS) entry which is preliminary data.</text>
</comment>
<proteinExistence type="predicted"/>
<reference evidence="2" key="1">
    <citation type="journal article" date="2023" name="Nat. Plants">
        <title>Single-cell RNA sequencing provides a high-resolution roadmap for understanding the multicellular compartmentation of specialized metabolism.</title>
        <authorList>
            <person name="Sun S."/>
            <person name="Shen X."/>
            <person name="Li Y."/>
            <person name="Li Y."/>
            <person name="Wang S."/>
            <person name="Li R."/>
            <person name="Zhang H."/>
            <person name="Shen G."/>
            <person name="Guo B."/>
            <person name="Wei J."/>
            <person name="Xu J."/>
            <person name="St-Pierre B."/>
            <person name="Chen S."/>
            <person name="Sun C."/>
        </authorList>
    </citation>
    <scope>NUCLEOTIDE SEQUENCE [LARGE SCALE GENOMIC DNA]</scope>
</reference>
<dbReference type="EMBL" id="CM044704">
    <property type="protein sequence ID" value="KAI5667790.1"/>
    <property type="molecule type" value="Genomic_DNA"/>
</dbReference>
<name>A0ACC0B550_CATRO</name>
<sequence>MPIANPVNRPKEIIGSCSVKPALGAPDFQFSVSYKSETVQCLGSSYPIPENSRLSAGRPIHPFFSSWKASKKNQEIIEIDNTCYSFEGREESTTLVPVHVFETDKEDAISLDWENWIFSEGSFPSCRSDLGYGSINFERSVNSLQFDDFPSIFHPSTTLACQSTISLDQCPDDCNKVLYFSNISIYAYFFHRQEAAINIYWRLFYMNLVNLSDEYQSKVLLSCILPENSLWTDKYQPRKAAEICGNVESVKFISQWLYLWHEKGSQTCKSFFENEKVVEDVHYSSSQSDADSENVEEASLKNVLVVAGPVGSGKSAAIYACALEQGFQIIEVNASDWRNGALVKQKFGEALESHWFQQSIGRGNMDQIKTLILFEDVDATLSEDHGFLSTIQQLAQTAKRPMILTSNKCNPVLPNNLDRLEVLFKMPSLEELISLGRMVCAAENAQIQALLMDRVIEYCQRDIRKTIMHLQFWCQGQNSKKGDRAKVAFSPFLFDLEAGHWILPKLISWDFPSQLSELVEEEITKSLMMMEEENRNLVEIVVEEETNDRIRRTSRISSHVHSKKEEMLKFNCFFDIEDQLLSQPQSNFDFSAISSSPVAFARRNVRRRLDVVMSSDSEENIDPVMASDSEENNFYHGAPLLSGCALGDTVGGIQGVNSSSPVCYFPIERCCHPSEQLSLFDRYKVEQESSNYSETPVSPYLNRISSLVDVSSVPESSVVPETQVINESELFSATVTYSPHVCTEDVDSMKNYLSPSLSLVEREKLYNALVGSYSDIDSLHAEVVGDSQIIHADDVAGVHQELDECSRCEIARMSKALEKPGSYWPNSTVKTTWQRLRNCHADLKQHVAAERKDASHVLELAFGMSNLISEADILLSYCQPHTYDLLESSVSCSEKLHSYRWYDDQLQMSSIFSQHGICFYSKKASALESNKARSDSVDLAWEMLSSSSNPMALGKLHTLNEKIIESMKRTPSLHWSSLRRGNNSSFYSVLQSVVSSRAYLTLQGDAFHEYSSSLSQISRLEASRFSECFGERKQRRRGRVARHYLSSGTYSLSPKDISLLSQCNSYKKASCQPGDLRVE</sequence>
<accession>A0ACC0B550</accession>